<dbReference type="AlphaFoldDB" id="A0AAV0Y7L7"/>
<reference evidence="1 2" key="1">
    <citation type="submission" date="2023-01" db="EMBL/GenBank/DDBJ databases">
        <authorList>
            <person name="Whitehead M."/>
        </authorList>
    </citation>
    <scope>NUCLEOTIDE SEQUENCE [LARGE SCALE GENOMIC DNA]</scope>
</reference>
<accession>A0AAV0Y7L7</accession>
<dbReference type="EMBL" id="CARXXK010001584">
    <property type="protein sequence ID" value="CAI6376890.1"/>
    <property type="molecule type" value="Genomic_DNA"/>
</dbReference>
<evidence type="ECO:0000313" key="1">
    <source>
        <dbReference type="EMBL" id="CAI6376890.1"/>
    </source>
</evidence>
<name>A0AAV0Y7L7_9HEMI</name>
<dbReference type="Proteomes" id="UP001160148">
    <property type="component" value="Unassembled WGS sequence"/>
</dbReference>
<keyword evidence="2" id="KW-1185">Reference proteome</keyword>
<gene>
    <name evidence="1" type="ORF">MEUPH1_LOCUS30218</name>
</gene>
<evidence type="ECO:0000313" key="2">
    <source>
        <dbReference type="Proteomes" id="UP001160148"/>
    </source>
</evidence>
<sequence length="91" mass="10438">MSYFISGKLTFIKNQFSVEFNQVRNNLRVRDGIPRPQQVLANCLIAQHFQLFNKEQGLLMFLRSTGHQNNGYLCSKGNWTMCAATKKAVLL</sequence>
<proteinExistence type="predicted"/>
<organism evidence="1 2">
    <name type="scientific">Macrosiphum euphorbiae</name>
    <name type="common">potato aphid</name>
    <dbReference type="NCBI Taxonomy" id="13131"/>
    <lineage>
        <taxon>Eukaryota</taxon>
        <taxon>Metazoa</taxon>
        <taxon>Ecdysozoa</taxon>
        <taxon>Arthropoda</taxon>
        <taxon>Hexapoda</taxon>
        <taxon>Insecta</taxon>
        <taxon>Pterygota</taxon>
        <taxon>Neoptera</taxon>
        <taxon>Paraneoptera</taxon>
        <taxon>Hemiptera</taxon>
        <taxon>Sternorrhyncha</taxon>
        <taxon>Aphidomorpha</taxon>
        <taxon>Aphidoidea</taxon>
        <taxon>Aphididae</taxon>
        <taxon>Macrosiphini</taxon>
        <taxon>Macrosiphum</taxon>
    </lineage>
</organism>
<comment type="caution">
    <text evidence="1">The sequence shown here is derived from an EMBL/GenBank/DDBJ whole genome shotgun (WGS) entry which is preliminary data.</text>
</comment>
<protein>
    <submittedName>
        <fullName evidence="1">Uncharacterized protein</fullName>
    </submittedName>
</protein>